<feature type="domain" description="Multidrug resistance protein MdtA-like barrel-sandwich hybrid" evidence="1">
    <location>
        <begin position="54"/>
        <end position="137"/>
    </location>
</feature>
<evidence type="ECO:0000313" key="3">
    <source>
        <dbReference type="Proteomes" id="UP000632774"/>
    </source>
</evidence>
<sequence>MFLASCGGDKPAADEDAAAVKTQTPVTITTIDQNPMADYVDLNATSAFLQKNYVKANANGYIQSANIKLGQFVSKGMLLFTIKTKEAQAIGNSINILDTTFKFSGVNRLKAAMHGYVTQLSHQVGDYVADGEQLAVVNDESSFAFVMQLPYEYRQLVKLGQDIPLTLPDGEKLTGRVASMMPAVDTLAQTQGVVLKINSSHAIPENLTARARLVKTAKSNTASLPKSAVLANETQTEFWVMKLIKDTLAVKVPVKKGIETTDRVEIVSPQFTPTDRIIVTGNYGLSDTAKVKIVKQ</sequence>
<dbReference type="Gene3D" id="2.40.50.100">
    <property type="match status" value="1"/>
</dbReference>
<protein>
    <submittedName>
        <fullName evidence="2">Efflux RND transporter periplasmic adaptor subunit</fullName>
    </submittedName>
</protein>
<organism evidence="2 3">
    <name type="scientific">Mucilaginibacter boryungensis</name>
    <dbReference type="NCBI Taxonomy" id="768480"/>
    <lineage>
        <taxon>Bacteria</taxon>
        <taxon>Pseudomonadati</taxon>
        <taxon>Bacteroidota</taxon>
        <taxon>Sphingobacteriia</taxon>
        <taxon>Sphingobacteriales</taxon>
        <taxon>Sphingobacteriaceae</taxon>
        <taxon>Mucilaginibacter</taxon>
    </lineage>
</organism>
<name>A0ABR9XMM9_9SPHI</name>
<dbReference type="Proteomes" id="UP000632774">
    <property type="component" value="Unassembled WGS sequence"/>
</dbReference>
<evidence type="ECO:0000259" key="1">
    <source>
        <dbReference type="Pfam" id="PF25917"/>
    </source>
</evidence>
<dbReference type="Gene3D" id="2.40.420.20">
    <property type="match status" value="1"/>
</dbReference>
<dbReference type="EMBL" id="JADFFM010000002">
    <property type="protein sequence ID" value="MBE9668203.1"/>
    <property type="molecule type" value="Genomic_DNA"/>
</dbReference>
<dbReference type="Pfam" id="PF25917">
    <property type="entry name" value="BSH_RND"/>
    <property type="match status" value="1"/>
</dbReference>
<dbReference type="InterPro" id="IPR058625">
    <property type="entry name" value="MdtA-like_BSH"/>
</dbReference>
<proteinExistence type="predicted"/>
<reference evidence="2 3" key="1">
    <citation type="submission" date="2020-10" db="EMBL/GenBank/DDBJ databases">
        <title>Mucilaginibacter mali sp. nov., isolated from rhizosphere soil of apple orchard.</title>
        <authorList>
            <person name="Lee J.-S."/>
            <person name="Kim H.S."/>
            <person name="Kim J.-S."/>
        </authorList>
    </citation>
    <scope>NUCLEOTIDE SEQUENCE [LARGE SCALE GENOMIC DNA]</scope>
    <source>
        <strain evidence="2 3">KCTC 23157</strain>
    </source>
</reference>
<evidence type="ECO:0000313" key="2">
    <source>
        <dbReference type="EMBL" id="MBE9668203.1"/>
    </source>
</evidence>
<gene>
    <name evidence="2" type="ORF">IRJ18_17665</name>
</gene>
<comment type="caution">
    <text evidence="2">The sequence shown here is derived from an EMBL/GenBank/DDBJ whole genome shotgun (WGS) entry which is preliminary data.</text>
</comment>
<dbReference type="PANTHER" id="PTHR30469">
    <property type="entry name" value="MULTIDRUG RESISTANCE PROTEIN MDTA"/>
    <property type="match status" value="1"/>
</dbReference>
<accession>A0ABR9XMM9</accession>
<keyword evidence="3" id="KW-1185">Reference proteome</keyword>
<dbReference type="PANTHER" id="PTHR30469:SF15">
    <property type="entry name" value="HLYD FAMILY OF SECRETION PROTEINS"/>
    <property type="match status" value="1"/>
</dbReference>